<dbReference type="InterPro" id="IPR010131">
    <property type="entry name" value="MdtP/NodT-like"/>
</dbReference>
<accession>A0ABN6CWX1</accession>
<comment type="subcellular location">
    <subcellularLocation>
        <location evidence="2">Cell outer membrane</location>
        <topology evidence="2">Lipid-anchor</topology>
    </subcellularLocation>
</comment>
<dbReference type="Proteomes" id="UP001054820">
    <property type="component" value="Chromosome"/>
</dbReference>
<dbReference type="InterPro" id="IPR003423">
    <property type="entry name" value="OMP_efflux"/>
</dbReference>
<keyword evidence="4" id="KW-1185">Reference proteome</keyword>
<sequence>MLRQVLALLIIGGVTGCTVQPTLPALDKTYSDLQTQKPIEDAKLQKTLQQGWWQKFNDPTLNTLIAQCIAANPNSQTALSAIREARAYQNKTDAGRYPSASLSAGYRHQYSNETEKQTGKYSLALDSQWEIDVFKQQQNASNSAKELFLAVQADYTDLIISLSAEFANTYFSLRQQQQLLQLVQSSLKNWQETQQLVEWQAMAGLQSQLAVEQAHRSYAQTAATIPEYQSAILQRQHQLAGLLGIGLEQLPKTLFLTQGLAPIPNIATDQLPLEILRQRPDVRAAEHRARSAAFQEAIAKANQYPSFILAGSLSNAASNLGDLLSVNTLIASLSASLSQTLFDHGQIKSDIEIKKEQALQALLSYRTTVLNALSEVQLAKSQMHNARQRLQKTLTALSLAKSEEELALLQYKSGQIAFSEVLTAQRIRLGLQQQELNAQQSLLEYTISFTKATMGDWAWQQMQVASSPQSEESENE</sequence>
<dbReference type="EMBL" id="AP024202">
    <property type="protein sequence ID" value="BCN92352.1"/>
    <property type="molecule type" value="Genomic_DNA"/>
</dbReference>
<protein>
    <submittedName>
        <fullName evidence="3">Multidrug efflux outer membrane protein OprN</fullName>
    </submittedName>
</protein>
<dbReference type="Pfam" id="PF02321">
    <property type="entry name" value="OEP"/>
    <property type="match status" value="2"/>
</dbReference>
<dbReference type="Gene3D" id="1.20.1600.10">
    <property type="entry name" value="Outer membrane efflux proteins (OEP)"/>
    <property type="match status" value="1"/>
</dbReference>
<evidence type="ECO:0000256" key="2">
    <source>
        <dbReference type="RuleBase" id="RU362097"/>
    </source>
</evidence>
<proteinExistence type="inferred from homology"/>
<keyword evidence="2" id="KW-0449">Lipoprotein</keyword>
<keyword evidence="2" id="KW-1134">Transmembrane beta strand</keyword>
<organism evidence="3 4">
    <name type="scientific">Thiomicrorhabdus immobilis</name>
    <dbReference type="NCBI Taxonomy" id="2791037"/>
    <lineage>
        <taxon>Bacteria</taxon>
        <taxon>Pseudomonadati</taxon>
        <taxon>Pseudomonadota</taxon>
        <taxon>Gammaproteobacteria</taxon>
        <taxon>Thiotrichales</taxon>
        <taxon>Piscirickettsiaceae</taxon>
        <taxon>Thiomicrorhabdus</taxon>
    </lineage>
</organism>
<dbReference type="Gene3D" id="2.20.200.10">
    <property type="entry name" value="Outer membrane efflux proteins (OEP)"/>
    <property type="match status" value="1"/>
</dbReference>
<dbReference type="RefSeq" id="WP_237262054.1">
    <property type="nucleotide sequence ID" value="NZ_AP024202.1"/>
</dbReference>
<evidence type="ECO:0000313" key="3">
    <source>
        <dbReference type="EMBL" id="BCN92352.1"/>
    </source>
</evidence>
<name>A0ABN6CWX1_9GAMM</name>
<dbReference type="PANTHER" id="PTHR30203:SF30">
    <property type="entry name" value="OUTER MEMBRANE PROTEIN-RELATED"/>
    <property type="match status" value="1"/>
</dbReference>
<dbReference type="SUPFAM" id="SSF56954">
    <property type="entry name" value="Outer membrane efflux proteins (OEP)"/>
    <property type="match status" value="1"/>
</dbReference>
<keyword evidence="2" id="KW-0812">Transmembrane</keyword>
<dbReference type="NCBIfam" id="TIGR01845">
    <property type="entry name" value="outer_NodT"/>
    <property type="match status" value="1"/>
</dbReference>
<reference evidence="3" key="1">
    <citation type="journal article" date="2022" name="Arch. Microbiol.">
        <title>Thiomicrorhabdus immobilis sp. nov., a mesophilic sulfur-oxidizing bacterium isolated from sediment of a brackish lake in northern Japan.</title>
        <authorList>
            <person name="Kojima H."/>
            <person name="Mochizuki J."/>
            <person name="Kanda M."/>
            <person name="Watanabe T."/>
            <person name="Fukui M."/>
        </authorList>
    </citation>
    <scope>NUCLEOTIDE SEQUENCE</scope>
    <source>
        <strain evidence="3">Am19</strain>
    </source>
</reference>
<gene>
    <name evidence="3" type="primary">oprN</name>
    <name evidence="3" type="ORF">THMIRHAM_01370</name>
</gene>
<comment type="similarity">
    <text evidence="1 2">Belongs to the outer membrane factor (OMF) (TC 1.B.17) family.</text>
</comment>
<keyword evidence="2" id="KW-0472">Membrane</keyword>
<dbReference type="PANTHER" id="PTHR30203">
    <property type="entry name" value="OUTER MEMBRANE CATION EFFLUX PROTEIN"/>
    <property type="match status" value="1"/>
</dbReference>
<evidence type="ECO:0000256" key="1">
    <source>
        <dbReference type="ARBA" id="ARBA00007613"/>
    </source>
</evidence>
<dbReference type="PROSITE" id="PS51257">
    <property type="entry name" value="PROKAR_LIPOPROTEIN"/>
    <property type="match status" value="1"/>
</dbReference>
<keyword evidence="2" id="KW-0564">Palmitate</keyword>
<evidence type="ECO:0000313" key="4">
    <source>
        <dbReference type="Proteomes" id="UP001054820"/>
    </source>
</evidence>